<accession>A0A9J6RTP2</accession>
<keyword evidence="1" id="KW-0812">Transmembrane</keyword>
<organism evidence="2">
    <name type="scientific">Klebsiella pneumoniae</name>
    <dbReference type="NCBI Taxonomy" id="573"/>
    <lineage>
        <taxon>Bacteria</taxon>
        <taxon>Pseudomonadati</taxon>
        <taxon>Pseudomonadota</taxon>
        <taxon>Gammaproteobacteria</taxon>
        <taxon>Enterobacterales</taxon>
        <taxon>Enterobacteriaceae</taxon>
        <taxon>Klebsiella/Raoultella group</taxon>
        <taxon>Klebsiella</taxon>
        <taxon>Klebsiella pneumoniae complex</taxon>
    </lineage>
</organism>
<keyword evidence="1" id="KW-1133">Transmembrane helix</keyword>
<proteinExistence type="predicted"/>
<dbReference type="AlphaFoldDB" id="A0A9J6RTP2"/>
<reference evidence="2" key="1">
    <citation type="submission" date="2019-10" db="EMBL/GenBank/DDBJ databases">
        <title>Molecular typing, antibiotic resistance determination and virulence profiling for 36 multidrug-resistant clinical Klebsiella pneumoniae isolates using second- and third-generation sequencing.</title>
        <authorList>
            <person name="Shelenkov A."/>
            <person name="Mikhaylova Y."/>
            <person name="Yanushevich Y."/>
            <person name="Samoilov A."/>
            <person name="Petrova L."/>
            <person name="Fomina V."/>
            <person name="Gusarov V."/>
            <person name="Zamyatin M."/>
            <person name="Shagin D."/>
        </authorList>
    </citation>
    <scope>NUCLEOTIDE SEQUENCE [LARGE SCALE GENOMIC DNA]</scope>
    <source>
        <strain evidence="2">CriePir115</strain>
    </source>
</reference>
<evidence type="ECO:0000313" key="2">
    <source>
        <dbReference type="EMBL" id="MRL34106.1"/>
    </source>
</evidence>
<sequence length="88" mass="9801">MKRLGDFFTAISLLFLLHWIRYLFIVGPLTVLGRLFGGAQVISWSTLGMILGPAGWLIAFLFLIFSSELGIANAWKETGVNKKDRDLG</sequence>
<protein>
    <submittedName>
        <fullName evidence="2">Uncharacterized protein</fullName>
    </submittedName>
</protein>
<feature type="transmembrane region" description="Helical" evidence="1">
    <location>
        <begin position="7"/>
        <end position="29"/>
    </location>
</feature>
<evidence type="ECO:0000256" key="1">
    <source>
        <dbReference type="SAM" id="Phobius"/>
    </source>
</evidence>
<dbReference type="RefSeq" id="WP_048290732.1">
    <property type="nucleotide sequence ID" value="NZ_JAEFNA010000024.1"/>
</dbReference>
<comment type="caution">
    <text evidence="2">The sequence shown here is derived from an EMBL/GenBank/DDBJ whole genome shotgun (WGS) entry which is preliminary data.</text>
</comment>
<keyword evidence="1" id="KW-0472">Membrane</keyword>
<gene>
    <name evidence="2" type="ORF">GJJ18_01545</name>
</gene>
<feature type="transmembrane region" description="Helical" evidence="1">
    <location>
        <begin position="41"/>
        <end position="65"/>
    </location>
</feature>
<name>A0A9J6RTP2_KLEPN</name>
<dbReference type="EMBL" id="WJWF01000001">
    <property type="protein sequence ID" value="MRL34106.1"/>
    <property type="molecule type" value="Genomic_DNA"/>
</dbReference>